<evidence type="ECO:0000313" key="1">
    <source>
        <dbReference type="EMBL" id="GGP04548.1"/>
    </source>
</evidence>
<name>A0ABQ2NQK3_9FLAO</name>
<dbReference type="RefSeq" id="WP_188617725.1">
    <property type="nucleotide sequence ID" value="NZ_BMLV01000003.1"/>
</dbReference>
<evidence type="ECO:0000313" key="2">
    <source>
        <dbReference type="Proteomes" id="UP000620064"/>
    </source>
</evidence>
<dbReference type="EMBL" id="BMLV01000003">
    <property type="protein sequence ID" value="GGP04548.1"/>
    <property type="molecule type" value="Genomic_DNA"/>
</dbReference>
<gene>
    <name evidence="1" type="ORF">GCM10010992_17440</name>
</gene>
<keyword evidence="2" id="KW-1185">Reference proteome</keyword>
<protein>
    <submittedName>
        <fullName evidence="1">Uncharacterized protein</fullName>
    </submittedName>
</protein>
<sequence>MKNFWKVALAALAVVGIAKLAKEHCEKDGKCKNFKQKRLSFLDKVRNMSDEEFSKFKDDFQNGNFRKHWKQHVPESNS</sequence>
<proteinExistence type="predicted"/>
<accession>A0ABQ2NQK3</accession>
<dbReference type="Proteomes" id="UP000620064">
    <property type="component" value="Unassembled WGS sequence"/>
</dbReference>
<reference evidence="2" key="1">
    <citation type="journal article" date="2019" name="Int. J. Syst. Evol. Microbiol.">
        <title>The Global Catalogue of Microorganisms (GCM) 10K type strain sequencing project: providing services to taxonomists for standard genome sequencing and annotation.</title>
        <authorList>
            <consortium name="The Broad Institute Genomics Platform"/>
            <consortium name="The Broad Institute Genome Sequencing Center for Infectious Disease"/>
            <person name="Wu L."/>
            <person name="Ma J."/>
        </authorList>
    </citation>
    <scope>NUCLEOTIDE SEQUENCE [LARGE SCALE GENOMIC DNA]</scope>
    <source>
        <strain evidence="2">CGMCC 1.7656</strain>
    </source>
</reference>
<organism evidence="1 2">
    <name type="scientific">Cloacibacterium rupense</name>
    <dbReference type="NCBI Taxonomy" id="517423"/>
    <lineage>
        <taxon>Bacteria</taxon>
        <taxon>Pseudomonadati</taxon>
        <taxon>Bacteroidota</taxon>
        <taxon>Flavobacteriia</taxon>
        <taxon>Flavobacteriales</taxon>
        <taxon>Weeksellaceae</taxon>
    </lineage>
</organism>
<comment type="caution">
    <text evidence="1">The sequence shown here is derived from an EMBL/GenBank/DDBJ whole genome shotgun (WGS) entry which is preliminary data.</text>
</comment>